<proteinExistence type="inferred from homology"/>
<comment type="similarity">
    <text evidence="2">Belongs to the bacterial sugar transferase family.</text>
</comment>
<dbReference type="RefSeq" id="WP_184071720.1">
    <property type="nucleotide sequence ID" value="NZ_JACHNZ010000058.1"/>
</dbReference>
<keyword evidence="11" id="KW-1185">Reference proteome</keyword>
<name>A0A7W7F8J6_9SPHN</name>
<protein>
    <submittedName>
        <fullName evidence="10">Sugar transferase (PEP-CTERM system associated)</fullName>
    </submittedName>
</protein>
<dbReference type="Gene3D" id="3.40.50.720">
    <property type="entry name" value="NAD(P)-binding Rossmann-like Domain"/>
    <property type="match status" value="1"/>
</dbReference>
<evidence type="ECO:0000313" key="10">
    <source>
        <dbReference type="EMBL" id="MBB4633799.1"/>
    </source>
</evidence>
<evidence type="ECO:0000256" key="1">
    <source>
        <dbReference type="ARBA" id="ARBA00004141"/>
    </source>
</evidence>
<keyword evidence="7" id="KW-0270">Exopolysaccharide synthesis</keyword>
<feature type="transmembrane region" description="Helical" evidence="8">
    <location>
        <begin position="278"/>
        <end position="299"/>
    </location>
</feature>
<dbReference type="Pfam" id="PF02397">
    <property type="entry name" value="Bac_transf"/>
    <property type="match status" value="1"/>
</dbReference>
<feature type="domain" description="Bacterial sugar transferase" evidence="9">
    <location>
        <begin position="273"/>
        <end position="456"/>
    </location>
</feature>
<keyword evidence="4 8" id="KW-0812">Transmembrane</keyword>
<dbReference type="Proteomes" id="UP000566324">
    <property type="component" value="Unassembled WGS sequence"/>
</dbReference>
<keyword evidence="5 8" id="KW-1133">Transmembrane helix</keyword>
<dbReference type="PANTHER" id="PTHR30576">
    <property type="entry name" value="COLANIC BIOSYNTHESIS UDP-GLUCOSE LIPID CARRIER TRANSFERASE"/>
    <property type="match status" value="1"/>
</dbReference>
<keyword evidence="3 10" id="KW-0808">Transferase</keyword>
<comment type="caution">
    <text evidence="10">The sequence shown here is derived from an EMBL/GenBank/DDBJ whole genome shotgun (WGS) entry which is preliminary data.</text>
</comment>
<evidence type="ECO:0000256" key="8">
    <source>
        <dbReference type="SAM" id="Phobius"/>
    </source>
</evidence>
<feature type="transmembrane region" description="Helical" evidence="8">
    <location>
        <begin position="82"/>
        <end position="103"/>
    </location>
</feature>
<reference evidence="10 11" key="1">
    <citation type="submission" date="2020-08" db="EMBL/GenBank/DDBJ databases">
        <title>Genomic Encyclopedia of Type Strains, Phase IV (KMG-IV): sequencing the most valuable type-strain genomes for metagenomic binning, comparative biology and taxonomic classification.</title>
        <authorList>
            <person name="Goeker M."/>
        </authorList>
    </citation>
    <scope>NUCLEOTIDE SEQUENCE [LARGE SCALE GENOMIC DNA]</scope>
    <source>
        <strain evidence="10 11">DSM 17328</strain>
    </source>
</reference>
<gene>
    <name evidence="10" type="ORF">GGQ98_003453</name>
</gene>
<evidence type="ECO:0000256" key="7">
    <source>
        <dbReference type="ARBA" id="ARBA00023169"/>
    </source>
</evidence>
<sequence length="462" mass="52036">MIRLFNHYLPRPLLILGLVEIVLIYFSAQAAWLFRAEQIDMDPGSMVQSAPQFALYALTVYLVMLGIGAYQMDCFRSLRMAMSRLAVAMLVSITAISVILFFFPDVDLWRSVVLYAIALTFVVIFAWRILMSRLVKWKSFRFRVLIIGAGQRGARLARAAQAQDSNFTAAAVIRLTDLDNAIDNAVAIDSVPSLVDLCEELRIDEVVLALDERRGAAPSEKLLEVKLAGFPVSEISSFLERQTGRVDLRSISPSWLIYSDGFLGAEPLAIMLKRLFDVTASLILLILASPILVVAALAVRLTSPGDVFYKQERVGQFGKTFNVVKFRSMVANAEKDGKAQWAQSADPRVTRVGRILRATRIDEIPQIYNVLTGDMSFVGPRPERPVFVEELAAEIPYYRERHIVKPGITGWAQLNYPYGANVMDARHKLEYDLYYIKNYSLFLDLLILIQTVRVVVWQDGVR</sequence>
<evidence type="ECO:0000256" key="3">
    <source>
        <dbReference type="ARBA" id="ARBA00022679"/>
    </source>
</evidence>
<dbReference type="GO" id="GO:0000271">
    <property type="term" value="P:polysaccharide biosynthetic process"/>
    <property type="evidence" value="ECO:0007669"/>
    <property type="project" value="UniProtKB-KW"/>
</dbReference>
<organism evidence="10 11">
    <name type="scientific">Sphingosinicella soli</name>
    <dbReference type="NCBI Taxonomy" id="333708"/>
    <lineage>
        <taxon>Bacteria</taxon>
        <taxon>Pseudomonadati</taxon>
        <taxon>Pseudomonadota</taxon>
        <taxon>Alphaproteobacteria</taxon>
        <taxon>Sphingomonadales</taxon>
        <taxon>Sphingosinicellaceae</taxon>
        <taxon>Sphingosinicella</taxon>
    </lineage>
</organism>
<dbReference type="AlphaFoldDB" id="A0A7W7F8J6"/>
<comment type="subcellular location">
    <subcellularLocation>
        <location evidence="1">Membrane</location>
        <topology evidence="1">Multi-pass membrane protein</topology>
    </subcellularLocation>
</comment>
<accession>A0A7W7F8J6</accession>
<evidence type="ECO:0000256" key="4">
    <source>
        <dbReference type="ARBA" id="ARBA00022692"/>
    </source>
</evidence>
<dbReference type="GO" id="GO:0016020">
    <property type="term" value="C:membrane"/>
    <property type="evidence" value="ECO:0007669"/>
    <property type="project" value="UniProtKB-SubCell"/>
</dbReference>
<evidence type="ECO:0000313" key="11">
    <source>
        <dbReference type="Proteomes" id="UP000566324"/>
    </source>
</evidence>
<evidence type="ECO:0000256" key="2">
    <source>
        <dbReference type="ARBA" id="ARBA00006464"/>
    </source>
</evidence>
<dbReference type="NCBIfam" id="TIGR03025">
    <property type="entry name" value="EPS_sugtrans"/>
    <property type="match status" value="1"/>
</dbReference>
<evidence type="ECO:0000259" key="9">
    <source>
        <dbReference type="Pfam" id="PF02397"/>
    </source>
</evidence>
<dbReference type="NCBIfam" id="TIGR03013">
    <property type="entry name" value="EpsB_2"/>
    <property type="match status" value="1"/>
</dbReference>
<feature type="transmembrane region" description="Helical" evidence="8">
    <location>
        <begin position="12"/>
        <end position="33"/>
    </location>
</feature>
<feature type="transmembrane region" description="Helical" evidence="8">
    <location>
        <begin position="109"/>
        <end position="131"/>
    </location>
</feature>
<evidence type="ECO:0000256" key="6">
    <source>
        <dbReference type="ARBA" id="ARBA00023136"/>
    </source>
</evidence>
<dbReference type="PANTHER" id="PTHR30576:SF0">
    <property type="entry name" value="UNDECAPRENYL-PHOSPHATE N-ACETYLGALACTOSAMINYL 1-PHOSPHATE TRANSFERASE-RELATED"/>
    <property type="match status" value="1"/>
</dbReference>
<evidence type="ECO:0000256" key="5">
    <source>
        <dbReference type="ARBA" id="ARBA00022989"/>
    </source>
</evidence>
<dbReference type="InterPro" id="IPR017475">
    <property type="entry name" value="EPS_sugar_tfrase"/>
</dbReference>
<dbReference type="InterPro" id="IPR003362">
    <property type="entry name" value="Bact_transf"/>
</dbReference>
<dbReference type="InterPro" id="IPR017464">
    <property type="entry name" value="Sugar_tfrase_EpsB_2"/>
</dbReference>
<feature type="transmembrane region" description="Helical" evidence="8">
    <location>
        <begin position="53"/>
        <end position="70"/>
    </location>
</feature>
<keyword evidence="6 8" id="KW-0472">Membrane</keyword>
<dbReference type="Pfam" id="PF13727">
    <property type="entry name" value="CoA_binding_3"/>
    <property type="match status" value="1"/>
</dbReference>
<dbReference type="EMBL" id="JACHNZ010000058">
    <property type="protein sequence ID" value="MBB4633799.1"/>
    <property type="molecule type" value="Genomic_DNA"/>
</dbReference>
<dbReference type="GO" id="GO:0016780">
    <property type="term" value="F:phosphotransferase activity, for other substituted phosphate groups"/>
    <property type="evidence" value="ECO:0007669"/>
    <property type="project" value="TreeGrafter"/>
</dbReference>